<dbReference type="EMBL" id="CP023406">
    <property type="protein sequence ID" value="ATD66497.1"/>
    <property type="molecule type" value="Genomic_DNA"/>
</dbReference>
<accession>A0A290XBH5</accession>
<dbReference type="KEGG" id="lum:CNR27_02705"/>
<proteinExistence type="predicted"/>
<dbReference type="Proteomes" id="UP000218968">
    <property type="component" value="Chromosome"/>
</dbReference>
<sequence>MQQRAGVFLVSGDGRARADVEVVRQTGGRTAAPSGKRTSAMSAFAAPSTRRRAWSAIASTSGHCARAWAALASQRIGESTASICTRTGRVRASSCNTRASIRSADAPIEWWP</sequence>
<name>A0A290XBH5_9GAMM</name>
<dbReference type="AlphaFoldDB" id="A0A290XBH5"/>
<organism evidence="1 2">
    <name type="scientific">Luteimonas chenhongjianii</name>
    <dbReference type="NCBI Taxonomy" id="2006110"/>
    <lineage>
        <taxon>Bacteria</taxon>
        <taxon>Pseudomonadati</taxon>
        <taxon>Pseudomonadota</taxon>
        <taxon>Gammaproteobacteria</taxon>
        <taxon>Lysobacterales</taxon>
        <taxon>Lysobacteraceae</taxon>
        <taxon>Luteimonas</taxon>
    </lineage>
</organism>
<reference evidence="2" key="1">
    <citation type="submission" date="2017-09" db="EMBL/GenBank/DDBJ databases">
        <title>Luteimonas liuhanmingii sp.nov., isolated from the intestinal contents of Tibetan Plateau Pika in Yushu, Qinghai Province, China.</title>
        <authorList>
            <person name="Gui Z."/>
        </authorList>
    </citation>
    <scope>NUCLEOTIDE SEQUENCE [LARGE SCALE GENOMIC DNA]</scope>
    <source>
        <strain evidence="2">100111</strain>
    </source>
</reference>
<keyword evidence="2" id="KW-1185">Reference proteome</keyword>
<gene>
    <name evidence="1" type="ORF">CNR27_02705</name>
</gene>
<protein>
    <submittedName>
        <fullName evidence="1">Uncharacterized protein</fullName>
    </submittedName>
</protein>
<evidence type="ECO:0000313" key="1">
    <source>
        <dbReference type="EMBL" id="ATD66497.1"/>
    </source>
</evidence>
<evidence type="ECO:0000313" key="2">
    <source>
        <dbReference type="Proteomes" id="UP000218968"/>
    </source>
</evidence>